<gene>
    <name evidence="2" type="ORF">EAH_00008320</name>
</gene>
<sequence length="487" mass="54576">MEDTTDRSSNASRSCACNICSLHPHLKAALKSMQPPELRLYSRAELLELLEKDISNISDEKQKLVVASEESWWHLCSADPTFPFYVIPTKEFVAALASYLATRVESIRRRAIGTASNCRCSADDSPEDCSSCCSRWDANRPITLLECGAGTGILAAHLLPLLQQQLQPLQQQLRPLHHRDTSTTLVPKQQQQQQEARSAESAMERHSPQLVICCWMPFNVDWTAKARANCCACCRYMHRENSGRTELQQHSHSHCQVQEYILIGHAEGGLVGRPLETWGMRCSDAGLLPLGVDYEVPQSLPPLQQHSASCRPSEEIYDPGVDEQALKESEKEKKEGCKRRRESTEGDDGDTREWKSANNFRSLPPDVPAAEDALNQTPCGGLGSISNACSTQQPIECEFGGMRMGQQLLPLQDRPYYREGFVRLPPLPNEKDEEAGMDDGTESSLLLEELWRAQPLSRFDSLYSLRATFPPVSQIVVFRRKSSMRST</sequence>
<dbReference type="Gene3D" id="3.40.50.12710">
    <property type="match status" value="1"/>
</dbReference>
<dbReference type="Proteomes" id="UP000018050">
    <property type="component" value="Unassembled WGS sequence"/>
</dbReference>
<protein>
    <submittedName>
        <fullName evidence="2">Uncharacterized protein</fullName>
    </submittedName>
</protein>
<dbReference type="VEuPathDB" id="ToxoDB:EAH_00008320"/>
<dbReference type="AlphaFoldDB" id="U6GET0"/>
<feature type="region of interest" description="Disordered" evidence="1">
    <location>
        <begin position="321"/>
        <end position="375"/>
    </location>
</feature>
<evidence type="ECO:0000313" key="3">
    <source>
        <dbReference type="Proteomes" id="UP000018050"/>
    </source>
</evidence>
<accession>U6GET0</accession>
<organism evidence="2 3">
    <name type="scientific">Eimeria acervulina</name>
    <name type="common">Coccidian parasite</name>
    <dbReference type="NCBI Taxonomy" id="5801"/>
    <lineage>
        <taxon>Eukaryota</taxon>
        <taxon>Sar</taxon>
        <taxon>Alveolata</taxon>
        <taxon>Apicomplexa</taxon>
        <taxon>Conoidasida</taxon>
        <taxon>Coccidia</taxon>
        <taxon>Eucoccidiorida</taxon>
        <taxon>Eimeriorina</taxon>
        <taxon>Eimeriidae</taxon>
        <taxon>Eimeria</taxon>
    </lineage>
</organism>
<dbReference type="InterPro" id="IPR038375">
    <property type="entry name" value="NDUFAF7_sf"/>
</dbReference>
<reference evidence="2" key="1">
    <citation type="submission" date="2013-10" db="EMBL/GenBank/DDBJ databases">
        <title>Genomic analysis of the causative agents of coccidiosis in chickens.</title>
        <authorList>
            <person name="Reid A.J."/>
            <person name="Blake D."/>
            <person name="Billington K."/>
            <person name="Browne H."/>
            <person name="Dunn M."/>
            <person name="Hung S."/>
            <person name="Kawahara F."/>
            <person name="Miranda-Saavedra D."/>
            <person name="Mourier T."/>
            <person name="Nagra H."/>
            <person name="Otto T.D."/>
            <person name="Rawlings N."/>
            <person name="Sanchez A."/>
            <person name="Sanders M."/>
            <person name="Subramaniam C."/>
            <person name="Tay Y."/>
            <person name="Dear P."/>
            <person name="Doerig C."/>
            <person name="Gruber A."/>
            <person name="Parkinson J."/>
            <person name="Shirley M."/>
            <person name="Wan K.L."/>
            <person name="Berriman M."/>
            <person name="Tomley F."/>
            <person name="Pain A."/>
        </authorList>
    </citation>
    <scope>NUCLEOTIDE SEQUENCE</scope>
    <source>
        <strain evidence="2">Houghton</strain>
    </source>
</reference>
<dbReference type="OrthoDB" id="330082at2759"/>
<dbReference type="InterPro" id="IPR029063">
    <property type="entry name" value="SAM-dependent_MTases_sf"/>
</dbReference>
<evidence type="ECO:0000256" key="1">
    <source>
        <dbReference type="SAM" id="MobiDB-lite"/>
    </source>
</evidence>
<dbReference type="EMBL" id="HG670901">
    <property type="protein sequence ID" value="CDI78670.1"/>
    <property type="molecule type" value="Genomic_DNA"/>
</dbReference>
<reference evidence="2" key="2">
    <citation type="submission" date="2013-10" db="EMBL/GenBank/DDBJ databases">
        <authorList>
            <person name="Aslett M."/>
        </authorList>
    </citation>
    <scope>NUCLEOTIDE SEQUENCE</scope>
    <source>
        <strain evidence="2">Houghton</strain>
    </source>
</reference>
<name>U6GET0_EIMAC</name>
<feature type="region of interest" description="Disordered" evidence="1">
    <location>
        <begin position="181"/>
        <end position="201"/>
    </location>
</feature>
<dbReference type="RefSeq" id="XP_013251138.1">
    <property type="nucleotide sequence ID" value="XM_013395684.1"/>
</dbReference>
<dbReference type="OMA" id="QLVICCW"/>
<evidence type="ECO:0000313" key="2">
    <source>
        <dbReference type="EMBL" id="CDI78670.1"/>
    </source>
</evidence>
<feature type="compositionally biased region" description="Basic and acidic residues" evidence="1">
    <location>
        <begin position="324"/>
        <end position="335"/>
    </location>
</feature>
<keyword evidence="3" id="KW-1185">Reference proteome</keyword>
<dbReference type="GeneID" id="25268902"/>
<proteinExistence type="predicted"/>
<dbReference type="SUPFAM" id="SSF53335">
    <property type="entry name" value="S-adenosyl-L-methionine-dependent methyltransferases"/>
    <property type="match status" value="1"/>
</dbReference>